<evidence type="ECO:0000256" key="12">
    <source>
        <dbReference type="SAM" id="Phobius"/>
    </source>
</evidence>
<proteinExistence type="predicted"/>
<feature type="domain" description="NAC" evidence="13">
    <location>
        <begin position="39"/>
        <end position="214"/>
    </location>
</feature>
<evidence type="ECO:0000259" key="13">
    <source>
        <dbReference type="PROSITE" id="PS51005"/>
    </source>
</evidence>
<gene>
    <name evidence="14" type="primary">NAC078</name>
    <name evidence="14" type="ORF">AXF42_Ash008450</name>
</gene>
<evidence type="ECO:0000256" key="9">
    <source>
        <dbReference type="ARBA" id="ARBA00023163"/>
    </source>
</evidence>
<evidence type="ECO:0000313" key="15">
    <source>
        <dbReference type="Proteomes" id="UP000236161"/>
    </source>
</evidence>
<feature type="region of interest" description="Disordered" evidence="11">
    <location>
        <begin position="1"/>
        <end position="34"/>
    </location>
</feature>
<sequence length="580" mass="65673">MVMEEKESRLRGSRRVSNSDDGDDNGEDVNRLLGDPKGWPPGFRFHPTDEELVLYYLRRKICRRRIKLAMIGEIDVYKWEPWELPEKSMLRRDKQWFFFSPRDRKYPNGSRSNRATKHGYWKATGKDRTISHNSKAAGNKKTLVYYRGRAPKGQRTDWVMHEYTLDEMLLLHFNNAQARLSVIVILYSIPLNQRPSGSYHFTADSYALYKLFMKSGPGPKNGEQYGAPFREEEWEEDDDTVQESSMNHKNGEELSHNVLTCDSITRRLIREEEDNILQIGELEELLLQMSNEQNVVRGPLDFSAYASQVDLEPETKSLIVDPSYVDTHCFQNMESGVANSLPIELPEISSKQQIVIADDEFLEIEDLIDPEASCCLDDISIGNLVHDDEFYDPYDHFDANMLLSDSMGLPPLDAMNNYIVEGPQHLAASHVTGEIWTNEEIHNLSTIANANQVLLDPPASDGPLISNMRNATKSHPENPSPSWFSSALSAFLDSVPSSPALASENALISRAIERVSSFRSKQIHALEPDTHSGGSSNNTGIRQQVNDRGFLFVSFVVGITAVFWVFTIGAAVKVFKGFWG</sequence>
<dbReference type="GO" id="GO:0000976">
    <property type="term" value="F:transcription cis-regulatory region binding"/>
    <property type="evidence" value="ECO:0007669"/>
    <property type="project" value="UniProtKB-ARBA"/>
</dbReference>
<dbReference type="Gene3D" id="2.170.150.80">
    <property type="entry name" value="NAC domain"/>
    <property type="match status" value="1"/>
</dbReference>
<dbReference type="Proteomes" id="UP000236161">
    <property type="component" value="Unassembled WGS sequence"/>
</dbReference>
<accession>A0A2I0AXW3</accession>
<evidence type="ECO:0000256" key="5">
    <source>
        <dbReference type="ARBA" id="ARBA00023015"/>
    </source>
</evidence>
<dbReference type="InterPro" id="IPR003441">
    <property type="entry name" value="NAC-dom"/>
</dbReference>
<keyword evidence="6" id="KW-0238">DNA-binding</keyword>
<keyword evidence="7 12" id="KW-0472">Membrane</keyword>
<evidence type="ECO:0000256" key="3">
    <source>
        <dbReference type="ARBA" id="ARBA00022692"/>
    </source>
</evidence>
<organism evidence="14 15">
    <name type="scientific">Apostasia shenzhenica</name>
    <dbReference type="NCBI Taxonomy" id="1088818"/>
    <lineage>
        <taxon>Eukaryota</taxon>
        <taxon>Viridiplantae</taxon>
        <taxon>Streptophyta</taxon>
        <taxon>Embryophyta</taxon>
        <taxon>Tracheophyta</taxon>
        <taxon>Spermatophyta</taxon>
        <taxon>Magnoliopsida</taxon>
        <taxon>Liliopsida</taxon>
        <taxon>Asparagales</taxon>
        <taxon>Orchidaceae</taxon>
        <taxon>Apostasioideae</taxon>
        <taxon>Apostasia</taxon>
    </lineage>
</organism>
<keyword evidence="9" id="KW-0804">Transcription</keyword>
<evidence type="ECO:0000256" key="6">
    <source>
        <dbReference type="ARBA" id="ARBA00023125"/>
    </source>
</evidence>
<feature type="transmembrane region" description="Helical" evidence="12">
    <location>
        <begin position="550"/>
        <end position="575"/>
    </location>
</feature>
<keyword evidence="3 12" id="KW-0812">Transmembrane</keyword>
<dbReference type="OrthoDB" id="1929298at2759"/>
<keyword evidence="10" id="KW-0539">Nucleus</keyword>
<evidence type="ECO:0000256" key="11">
    <source>
        <dbReference type="SAM" id="MobiDB-lite"/>
    </source>
</evidence>
<dbReference type="AlphaFoldDB" id="A0A2I0AXW3"/>
<dbReference type="GO" id="GO:0006355">
    <property type="term" value="P:regulation of DNA-templated transcription"/>
    <property type="evidence" value="ECO:0007669"/>
    <property type="project" value="InterPro"/>
</dbReference>
<evidence type="ECO:0000256" key="1">
    <source>
        <dbReference type="ARBA" id="ARBA00004123"/>
    </source>
</evidence>
<name>A0A2I0AXW3_9ASPA</name>
<protein>
    <submittedName>
        <fullName evidence="14">NAC domain-containing protein 78</fullName>
    </submittedName>
</protein>
<dbReference type="GO" id="GO:0016020">
    <property type="term" value="C:membrane"/>
    <property type="evidence" value="ECO:0007669"/>
    <property type="project" value="UniProtKB-SubCell"/>
</dbReference>
<keyword evidence="5" id="KW-0805">Transcription regulation</keyword>
<keyword evidence="15" id="KW-1185">Reference proteome</keyword>
<evidence type="ECO:0000256" key="8">
    <source>
        <dbReference type="ARBA" id="ARBA00023159"/>
    </source>
</evidence>
<reference evidence="14 15" key="1">
    <citation type="journal article" date="2017" name="Nature">
        <title>The Apostasia genome and the evolution of orchids.</title>
        <authorList>
            <person name="Zhang G.Q."/>
            <person name="Liu K.W."/>
            <person name="Li Z."/>
            <person name="Lohaus R."/>
            <person name="Hsiao Y.Y."/>
            <person name="Niu S.C."/>
            <person name="Wang J.Y."/>
            <person name="Lin Y.C."/>
            <person name="Xu Q."/>
            <person name="Chen L.J."/>
            <person name="Yoshida K."/>
            <person name="Fujiwara S."/>
            <person name="Wang Z.W."/>
            <person name="Zhang Y.Q."/>
            <person name="Mitsuda N."/>
            <person name="Wang M."/>
            <person name="Liu G.H."/>
            <person name="Pecoraro L."/>
            <person name="Huang H.X."/>
            <person name="Xiao X.J."/>
            <person name="Lin M."/>
            <person name="Wu X.Y."/>
            <person name="Wu W.L."/>
            <person name="Chen Y.Y."/>
            <person name="Chang S.B."/>
            <person name="Sakamoto S."/>
            <person name="Ohme-Takagi M."/>
            <person name="Yagi M."/>
            <person name="Zeng S.J."/>
            <person name="Shen C.Y."/>
            <person name="Yeh C.M."/>
            <person name="Luo Y.B."/>
            <person name="Tsai W.C."/>
            <person name="Van de Peer Y."/>
            <person name="Liu Z.J."/>
        </authorList>
    </citation>
    <scope>NUCLEOTIDE SEQUENCE [LARGE SCALE GENOMIC DNA]</scope>
    <source>
        <strain evidence="15">cv. Shenzhen</strain>
        <tissue evidence="14">Stem</tissue>
    </source>
</reference>
<dbReference type="Pfam" id="PF02365">
    <property type="entry name" value="NAM"/>
    <property type="match status" value="1"/>
</dbReference>
<dbReference type="SUPFAM" id="SSF101941">
    <property type="entry name" value="NAC domain"/>
    <property type="match status" value="1"/>
</dbReference>
<keyword evidence="8" id="KW-0010">Activator</keyword>
<dbReference type="EMBL" id="KZ451939">
    <property type="protein sequence ID" value="PKA60390.1"/>
    <property type="molecule type" value="Genomic_DNA"/>
</dbReference>
<evidence type="ECO:0000256" key="4">
    <source>
        <dbReference type="ARBA" id="ARBA00022989"/>
    </source>
</evidence>
<dbReference type="GO" id="GO:0005634">
    <property type="term" value="C:nucleus"/>
    <property type="evidence" value="ECO:0007669"/>
    <property type="project" value="UniProtKB-SubCell"/>
</dbReference>
<evidence type="ECO:0000256" key="2">
    <source>
        <dbReference type="ARBA" id="ARBA00004167"/>
    </source>
</evidence>
<feature type="compositionally biased region" description="Basic and acidic residues" evidence="11">
    <location>
        <begin position="1"/>
        <end position="10"/>
    </location>
</feature>
<dbReference type="FunFam" id="2.170.150.80:FF:000006">
    <property type="entry name" value="NAC domain-containing protein 100-like"/>
    <property type="match status" value="1"/>
</dbReference>
<comment type="subcellular location">
    <subcellularLocation>
        <location evidence="2">Membrane</location>
        <topology evidence="2">Single-pass membrane protein</topology>
    </subcellularLocation>
    <subcellularLocation>
        <location evidence="1">Nucleus</location>
    </subcellularLocation>
</comment>
<evidence type="ECO:0000313" key="14">
    <source>
        <dbReference type="EMBL" id="PKA60390.1"/>
    </source>
</evidence>
<dbReference type="PROSITE" id="PS51005">
    <property type="entry name" value="NAC"/>
    <property type="match status" value="1"/>
</dbReference>
<dbReference type="PANTHER" id="PTHR31744">
    <property type="entry name" value="PROTEIN CUP-SHAPED COTYLEDON 2-RELATED"/>
    <property type="match status" value="1"/>
</dbReference>
<evidence type="ECO:0000256" key="7">
    <source>
        <dbReference type="ARBA" id="ARBA00023136"/>
    </source>
</evidence>
<dbReference type="InterPro" id="IPR036093">
    <property type="entry name" value="NAC_dom_sf"/>
</dbReference>
<evidence type="ECO:0000256" key="10">
    <source>
        <dbReference type="ARBA" id="ARBA00023242"/>
    </source>
</evidence>
<dbReference type="PANTHER" id="PTHR31744:SF216">
    <property type="entry name" value="NAC TRANSCRIPTION FACTOR"/>
    <property type="match status" value="1"/>
</dbReference>
<keyword evidence="4 12" id="KW-1133">Transmembrane helix</keyword>
<dbReference type="STRING" id="1088818.A0A2I0AXW3"/>